<evidence type="ECO:0000313" key="2">
    <source>
        <dbReference type="Proteomes" id="UP000887013"/>
    </source>
</evidence>
<protein>
    <submittedName>
        <fullName evidence="1">Uncharacterized protein</fullName>
    </submittedName>
</protein>
<comment type="caution">
    <text evidence="1">The sequence shown here is derived from an EMBL/GenBank/DDBJ whole genome shotgun (WGS) entry which is preliminary data.</text>
</comment>
<dbReference type="EMBL" id="BMAW01118207">
    <property type="protein sequence ID" value="GFT78548.1"/>
    <property type="molecule type" value="Genomic_DNA"/>
</dbReference>
<organism evidence="1 2">
    <name type="scientific">Nephila pilipes</name>
    <name type="common">Giant wood spider</name>
    <name type="synonym">Nephila maculata</name>
    <dbReference type="NCBI Taxonomy" id="299642"/>
    <lineage>
        <taxon>Eukaryota</taxon>
        <taxon>Metazoa</taxon>
        <taxon>Ecdysozoa</taxon>
        <taxon>Arthropoda</taxon>
        <taxon>Chelicerata</taxon>
        <taxon>Arachnida</taxon>
        <taxon>Araneae</taxon>
        <taxon>Araneomorphae</taxon>
        <taxon>Entelegynae</taxon>
        <taxon>Araneoidea</taxon>
        <taxon>Nephilidae</taxon>
        <taxon>Nephila</taxon>
    </lineage>
</organism>
<name>A0A8X6PM37_NEPPI</name>
<dbReference type="OrthoDB" id="10388307at2759"/>
<gene>
    <name evidence="1" type="ORF">NPIL_165111</name>
</gene>
<accession>A0A8X6PM37</accession>
<reference evidence="1" key="1">
    <citation type="submission" date="2020-08" db="EMBL/GenBank/DDBJ databases">
        <title>Multicomponent nature underlies the extraordinary mechanical properties of spider dragline silk.</title>
        <authorList>
            <person name="Kono N."/>
            <person name="Nakamura H."/>
            <person name="Mori M."/>
            <person name="Yoshida Y."/>
            <person name="Ohtoshi R."/>
            <person name="Malay A.D."/>
            <person name="Moran D.A.P."/>
            <person name="Tomita M."/>
            <person name="Numata K."/>
            <person name="Arakawa K."/>
        </authorList>
    </citation>
    <scope>NUCLEOTIDE SEQUENCE</scope>
</reference>
<dbReference type="Proteomes" id="UP000887013">
    <property type="component" value="Unassembled WGS sequence"/>
</dbReference>
<evidence type="ECO:0000313" key="1">
    <source>
        <dbReference type="EMBL" id="GFT78548.1"/>
    </source>
</evidence>
<sequence>MRSRAGSLTVGGGIVDAYCSCIPSISSLLSICVACRSFLSIAFSLLPHNRAIIYHFRMTFIVAVNPFLFSREIYSTPTAWEIGSISRNNSISLEYIGSS</sequence>
<proteinExistence type="predicted"/>
<keyword evidence="2" id="KW-1185">Reference proteome</keyword>
<dbReference type="AlphaFoldDB" id="A0A8X6PM37"/>